<dbReference type="AlphaFoldDB" id="A0A511MNG0"/>
<name>A0A511MNG0_9NOCA</name>
<evidence type="ECO:0000313" key="2">
    <source>
        <dbReference type="EMBL" id="GEM41991.1"/>
    </source>
</evidence>
<dbReference type="Pfam" id="PF23926">
    <property type="entry name" value="LtfC"/>
    <property type="match status" value="1"/>
</dbReference>
<dbReference type="EMBL" id="BJXA01000060">
    <property type="protein sequence ID" value="GEM41991.1"/>
    <property type="molecule type" value="Genomic_DNA"/>
</dbReference>
<dbReference type="Proteomes" id="UP000321424">
    <property type="component" value="Unassembled WGS sequence"/>
</dbReference>
<protein>
    <recommendedName>
        <fullName evidence="1">LtfC/p132/Gp6 beta-sandwich domain-containing protein</fullName>
    </recommendedName>
</protein>
<comment type="caution">
    <text evidence="2">The sequence shown here is derived from an EMBL/GenBank/DDBJ whole genome shotgun (WGS) entry which is preliminary data.</text>
</comment>
<accession>A0A511MNG0</accession>
<keyword evidence="3" id="KW-1185">Reference proteome</keyword>
<feature type="domain" description="LtfC/p132/Gp6 beta-sandwich" evidence="1">
    <location>
        <begin position="10"/>
        <end position="107"/>
    </location>
</feature>
<reference evidence="2 3" key="1">
    <citation type="submission" date="2019-07" db="EMBL/GenBank/DDBJ databases">
        <title>Whole genome shotgun sequence of Nocardia ninae NBRC 108245.</title>
        <authorList>
            <person name="Hosoyama A."/>
            <person name="Uohara A."/>
            <person name="Ohji S."/>
            <person name="Ichikawa N."/>
        </authorList>
    </citation>
    <scope>NUCLEOTIDE SEQUENCE [LARGE SCALE GENOMIC DNA]</scope>
    <source>
        <strain evidence="2 3">NBRC 108245</strain>
    </source>
</reference>
<dbReference type="InterPro" id="IPR055688">
    <property type="entry name" value="LtfC/p132/Gp6_b-sand"/>
</dbReference>
<proteinExistence type="predicted"/>
<evidence type="ECO:0000259" key="1">
    <source>
        <dbReference type="Pfam" id="PF23926"/>
    </source>
</evidence>
<sequence length="110" mass="12141">MGNSDIGRTAPRRKLILNTGEDFEWTLVLTNGTFPPGMEMFIHLRNGADGAWADKWPYALAGNTATIVVQSEIADLIPDGMDFRLTAKETNVSPTREKHICIGVVRRVGK</sequence>
<organism evidence="2 3">
    <name type="scientific">Nocardia ninae NBRC 108245</name>
    <dbReference type="NCBI Taxonomy" id="1210091"/>
    <lineage>
        <taxon>Bacteria</taxon>
        <taxon>Bacillati</taxon>
        <taxon>Actinomycetota</taxon>
        <taxon>Actinomycetes</taxon>
        <taxon>Mycobacteriales</taxon>
        <taxon>Nocardiaceae</taxon>
        <taxon>Nocardia</taxon>
    </lineage>
</organism>
<gene>
    <name evidence="2" type="ORF">NN4_65100</name>
</gene>
<evidence type="ECO:0000313" key="3">
    <source>
        <dbReference type="Proteomes" id="UP000321424"/>
    </source>
</evidence>